<reference evidence="9 10" key="1">
    <citation type="submission" date="2014-08" db="EMBL/GenBank/DDBJ databases">
        <title>Clostridium innocuum, an unnegligible vancomycin-resistant pathogen causing extra-intestinal infections.</title>
        <authorList>
            <person name="Feng Y."/>
            <person name="Chiu C.-H."/>
        </authorList>
    </citation>
    <scope>NUCLEOTIDE SEQUENCE [LARGE SCALE GENOMIC DNA]</scope>
    <source>
        <strain evidence="9 10">AN88</strain>
    </source>
</reference>
<gene>
    <name evidence="9" type="ORF">CIAN88_02910</name>
</gene>
<feature type="binding site" evidence="7">
    <location>
        <position position="208"/>
    </location>
    <ligand>
        <name>Zn(2+)</name>
        <dbReference type="ChEBI" id="CHEBI:29105"/>
    </ligand>
</feature>
<dbReference type="Gene3D" id="3.20.20.140">
    <property type="entry name" value="Metal-dependent hydrolases"/>
    <property type="match status" value="1"/>
</dbReference>
<dbReference type="GO" id="GO:0008448">
    <property type="term" value="F:N-acetylglucosamine-6-phosphate deacetylase activity"/>
    <property type="evidence" value="ECO:0007669"/>
    <property type="project" value="InterPro"/>
</dbReference>
<keyword evidence="3 5" id="KW-0378">Hydrolase</keyword>
<protein>
    <submittedName>
        <fullName evidence="9">N-acetylglucosamine-6-phosphate deacetylase</fullName>
    </submittedName>
</protein>
<proteinExistence type="inferred from homology"/>
<keyword evidence="2 7" id="KW-0479">Metal-binding</keyword>
<evidence type="ECO:0000256" key="1">
    <source>
        <dbReference type="ARBA" id="ARBA00010716"/>
    </source>
</evidence>
<dbReference type="Proteomes" id="UP000030008">
    <property type="component" value="Unassembled WGS sequence"/>
</dbReference>
<evidence type="ECO:0000313" key="10">
    <source>
        <dbReference type="Proteomes" id="UP000030008"/>
    </source>
</evidence>
<feature type="binding site" evidence="7">
    <location>
        <position position="121"/>
    </location>
    <ligand>
        <name>Zn(2+)</name>
        <dbReference type="ChEBI" id="CHEBI:29105"/>
    </ligand>
</feature>
<dbReference type="AlphaFoldDB" id="A0A099IAI2"/>
<sequence>MKRIIENIKFMQDGTMVFGDLHLEDGFVERIDYKTPHMVSDIAIPGLVDIHTHGFHGYSCENTDFGNLHALALEYPKRGITSFCPTVSARSLDEFRTIIDAYRKAFQGDYRGARYEGVHLEGPYLNPDRRGSMKKENLMEIHLGELEDFLSEYHDDIKIMTIAPDVKNAMEAISLLHLYGVEISLGHTNADFTQTNEAFACGATQITHLGNTMPEITHHKPGMMDAVFLSDCLCEVIMDGVHMQKEMLKWVIRLLGCSRVVAVSDGTPFSGFHYPDGYELEDGSVIRNGAVYKEDVLLGSSCDLLDIFQYLYKQEGYDLSDCIRMCSTNAARMLKTYAHEIGLGKNINLVILGHDMRVKEVIINGRSAL</sequence>
<dbReference type="PIRSF" id="PIRSF038994">
    <property type="entry name" value="NagA"/>
    <property type="match status" value="1"/>
</dbReference>
<name>A0A099IAI2_CLOIN</name>
<accession>A0A099IAI2</accession>
<feature type="active site" description="Proton donor/acceptor" evidence="6">
    <location>
        <position position="265"/>
    </location>
</feature>
<dbReference type="EMBL" id="JQIF01000014">
    <property type="protein sequence ID" value="KGJ54591.1"/>
    <property type="molecule type" value="Genomic_DNA"/>
</dbReference>
<dbReference type="Gene3D" id="2.30.40.10">
    <property type="entry name" value="Urease, subunit C, domain 1"/>
    <property type="match status" value="1"/>
</dbReference>
<evidence type="ECO:0000256" key="4">
    <source>
        <dbReference type="ARBA" id="ARBA00023277"/>
    </source>
</evidence>
<evidence type="ECO:0000256" key="7">
    <source>
        <dbReference type="PIRSR" id="PIRSR038994-3"/>
    </source>
</evidence>
<evidence type="ECO:0000259" key="8">
    <source>
        <dbReference type="Pfam" id="PF01979"/>
    </source>
</evidence>
<dbReference type="GO" id="GO:0006046">
    <property type="term" value="P:N-acetylglucosamine catabolic process"/>
    <property type="evidence" value="ECO:0007669"/>
    <property type="project" value="TreeGrafter"/>
</dbReference>
<comment type="cofactor">
    <cofactor evidence="7">
        <name>a divalent metal cation</name>
        <dbReference type="ChEBI" id="CHEBI:60240"/>
    </cofactor>
    <text evidence="7">Binds 1 divalent metal cation per subunit.</text>
</comment>
<evidence type="ECO:0000256" key="3">
    <source>
        <dbReference type="ARBA" id="ARBA00022801"/>
    </source>
</evidence>
<organism evidence="9 10">
    <name type="scientific">Clostridium innocuum</name>
    <dbReference type="NCBI Taxonomy" id="1522"/>
    <lineage>
        <taxon>Bacteria</taxon>
        <taxon>Bacillati</taxon>
        <taxon>Bacillota</taxon>
        <taxon>Clostridia</taxon>
        <taxon>Eubacteriales</taxon>
        <taxon>Clostridiaceae</taxon>
        <taxon>Clostridium</taxon>
    </lineage>
</organism>
<dbReference type="RefSeq" id="WP_044903994.1">
    <property type="nucleotide sequence ID" value="NZ_JQIF01000014.1"/>
</dbReference>
<dbReference type="InterPro" id="IPR011059">
    <property type="entry name" value="Metal-dep_hydrolase_composite"/>
</dbReference>
<evidence type="ECO:0000313" key="9">
    <source>
        <dbReference type="EMBL" id="KGJ54591.1"/>
    </source>
</evidence>
<dbReference type="Pfam" id="PF01979">
    <property type="entry name" value="Amidohydro_1"/>
    <property type="match status" value="1"/>
</dbReference>
<dbReference type="SUPFAM" id="SSF51556">
    <property type="entry name" value="Metallo-dependent hydrolases"/>
    <property type="match status" value="1"/>
</dbReference>
<dbReference type="PANTHER" id="PTHR11113:SF14">
    <property type="entry name" value="N-ACETYLGLUCOSAMINE-6-PHOSPHATE DEACETYLASE"/>
    <property type="match status" value="1"/>
</dbReference>
<evidence type="ECO:0000256" key="5">
    <source>
        <dbReference type="PIRNR" id="PIRNR038994"/>
    </source>
</evidence>
<evidence type="ECO:0000256" key="6">
    <source>
        <dbReference type="PIRSR" id="PIRSR038994-1"/>
    </source>
</evidence>
<feature type="binding site" evidence="7">
    <location>
        <position position="187"/>
    </location>
    <ligand>
        <name>Zn(2+)</name>
        <dbReference type="ChEBI" id="CHEBI:29105"/>
    </ligand>
</feature>
<comment type="caution">
    <text evidence="9">The sequence shown here is derived from an EMBL/GenBank/DDBJ whole genome shotgun (WGS) entry which is preliminary data.</text>
</comment>
<comment type="similarity">
    <text evidence="1 5">Belongs to the metallo-dependent hydrolases superfamily. NagA family.</text>
</comment>
<evidence type="ECO:0000256" key="2">
    <source>
        <dbReference type="ARBA" id="ARBA00022723"/>
    </source>
</evidence>
<dbReference type="InterPro" id="IPR006680">
    <property type="entry name" value="Amidohydro-rel"/>
</dbReference>
<feature type="domain" description="Amidohydrolase-related" evidence="8">
    <location>
        <begin position="42"/>
        <end position="366"/>
    </location>
</feature>
<dbReference type="GO" id="GO:0046872">
    <property type="term" value="F:metal ion binding"/>
    <property type="evidence" value="ECO:0007669"/>
    <property type="project" value="UniProtKB-KW"/>
</dbReference>
<keyword evidence="4 5" id="KW-0119">Carbohydrate metabolism</keyword>
<dbReference type="InterPro" id="IPR032466">
    <property type="entry name" value="Metal_Hydrolase"/>
</dbReference>
<dbReference type="PANTHER" id="PTHR11113">
    <property type="entry name" value="N-ACETYLGLUCOSAMINE-6-PHOSPHATE DEACETYLASE"/>
    <property type="match status" value="1"/>
</dbReference>
<dbReference type="InterPro" id="IPR003764">
    <property type="entry name" value="GlcNAc_6-P_deAcase"/>
</dbReference>